<proteinExistence type="predicted"/>
<accession>A0A4P1RLX4</accession>
<evidence type="ECO:0000313" key="2">
    <source>
        <dbReference type="EMBL" id="OIW13722.1"/>
    </source>
</evidence>
<protein>
    <submittedName>
        <fullName evidence="2">Uncharacterized protein</fullName>
    </submittedName>
</protein>
<evidence type="ECO:0000256" key="1">
    <source>
        <dbReference type="SAM" id="SignalP"/>
    </source>
</evidence>
<dbReference type="Gramene" id="OIW13722">
    <property type="protein sequence ID" value="OIW13722"/>
    <property type="gene ID" value="TanjilG_08064"/>
</dbReference>
<sequence>MVGSAHHLGVLQHLCALGASLCVPHSACLETYTKESDMCESRRDRKLVRRMGDDWWDPLVGGTTYRPSSSMKGSSESIHVGTRKMSESGLEAMRVRIAHLPTSKRHIPLVSPIGWTSPTGCLEALFPIGRRVESFVDELNMRQGILVHPTRIKNPHLVWAMRRVGAKSMLRRHTVETKSLIMWSATSPLAMPHDALCVVHGFQWLGCFVHGVVPLCGLPYDTLTEVMDGKTFIKQGSQPYGRGTGGAPFGGCGVHHSVIVGVLGRAPVKRYGEVVNYAIVFHVELKVL</sequence>
<evidence type="ECO:0000313" key="3">
    <source>
        <dbReference type="Proteomes" id="UP000188354"/>
    </source>
</evidence>
<name>A0A4P1RLX4_LUPAN</name>
<keyword evidence="3" id="KW-1185">Reference proteome</keyword>
<feature type="signal peptide" evidence="1">
    <location>
        <begin position="1"/>
        <end position="28"/>
    </location>
</feature>
<dbReference type="AlphaFoldDB" id="A0A4P1RLX4"/>
<dbReference type="Proteomes" id="UP000188354">
    <property type="component" value="Chromosome LG04"/>
</dbReference>
<dbReference type="EMBL" id="CM007364">
    <property type="protein sequence ID" value="OIW13722.1"/>
    <property type="molecule type" value="Genomic_DNA"/>
</dbReference>
<gene>
    <name evidence="2" type="ORF">TanjilG_08064</name>
</gene>
<organism evidence="2 3">
    <name type="scientific">Lupinus angustifolius</name>
    <name type="common">Narrow-leaved blue lupine</name>
    <dbReference type="NCBI Taxonomy" id="3871"/>
    <lineage>
        <taxon>Eukaryota</taxon>
        <taxon>Viridiplantae</taxon>
        <taxon>Streptophyta</taxon>
        <taxon>Embryophyta</taxon>
        <taxon>Tracheophyta</taxon>
        <taxon>Spermatophyta</taxon>
        <taxon>Magnoliopsida</taxon>
        <taxon>eudicotyledons</taxon>
        <taxon>Gunneridae</taxon>
        <taxon>Pentapetalae</taxon>
        <taxon>rosids</taxon>
        <taxon>fabids</taxon>
        <taxon>Fabales</taxon>
        <taxon>Fabaceae</taxon>
        <taxon>Papilionoideae</taxon>
        <taxon>50 kb inversion clade</taxon>
        <taxon>genistoids sensu lato</taxon>
        <taxon>core genistoids</taxon>
        <taxon>Genisteae</taxon>
        <taxon>Lupinus</taxon>
    </lineage>
</organism>
<keyword evidence="1" id="KW-0732">Signal</keyword>
<reference evidence="2 3" key="1">
    <citation type="journal article" date="2017" name="Plant Biotechnol. J.">
        <title>A comprehensive draft genome sequence for lupin (Lupinus angustifolius), an emerging health food: insights into plant-microbe interactions and legume evolution.</title>
        <authorList>
            <person name="Hane J.K."/>
            <person name="Ming Y."/>
            <person name="Kamphuis L.G."/>
            <person name="Nelson M.N."/>
            <person name="Garg G."/>
            <person name="Atkins C.A."/>
            <person name="Bayer P.E."/>
            <person name="Bravo A."/>
            <person name="Bringans S."/>
            <person name="Cannon S."/>
            <person name="Edwards D."/>
            <person name="Foley R."/>
            <person name="Gao L.L."/>
            <person name="Harrison M.J."/>
            <person name="Huang W."/>
            <person name="Hurgobin B."/>
            <person name="Li S."/>
            <person name="Liu C.W."/>
            <person name="McGrath A."/>
            <person name="Morahan G."/>
            <person name="Murray J."/>
            <person name="Weller J."/>
            <person name="Jian J."/>
            <person name="Singh K.B."/>
        </authorList>
    </citation>
    <scope>NUCLEOTIDE SEQUENCE [LARGE SCALE GENOMIC DNA]</scope>
    <source>
        <strain evidence="3">cv. Tanjil</strain>
        <tissue evidence="2">Whole plant</tissue>
    </source>
</reference>
<feature type="chain" id="PRO_5020024264" evidence="1">
    <location>
        <begin position="29"/>
        <end position="288"/>
    </location>
</feature>